<evidence type="ECO:0000256" key="7">
    <source>
        <dbReference type="ARBA" id="ARBA00023022"/>
    </source>
</evidence>
<keyword evidence="5" id="KW-0372">Hormone</keyword>
<name>A0A3P8TXP4_AMPPE</name>
<evidence type="ECO:0000256" key="4">
    <source>
        <dbReference type="ARBA" id="ARBA00022529"/>
    </source>
</evidence>
<dbReference type="GeneTree" id="ENSGT00390000013999"/>
<keyword evidence="8" id="KW-1015">Disulfide bond</keyword>
<evidence type="ECO:0000256" key="2">
    <source>
        <dbReference type="ARBA" id="ARBA00008022"/>
    </source>
</evidence>
<dbReference type="GO" id="GO:0005576">
    <property type="term" value="C:extracellular region"/>
    <property type="evidence" value="ECO:0007669"/>
    <property type="project" value="UniProtKB-SubCell"/>
</dbReference>
<reference evidence="9" key="2">
    <citation type="submission" date="2025-08" db="UniProtKB">
        <authorList>
            <consortium name="Ensembl"/>
        </authorList>
    </citation>
    <scope>IDENTIFICATION</scope>
</reference>
<reference evidence="9 10" key="1">
    <citation type="submission" date="2018-03" db="EMBL/GenBank/DDBJ databases">
        <title>Finding Nemo's genes: A chromosome-scale reference assembly of the genome of the orange clownfish Amphiprion percula.</title>
        <authorList>
            <person name="Lehmann R."/>
        </authorList>
    </citation>
    <scope>NUCLEOTIDE SEQUENCE</scope>
</reference>
<evidence type="ECO:0008006" key="11">
    <source>
        <dbReference type="Google" id="ProtNLM"/>
    </source>
</evidence>
<protein>
    <recommendedName>
        <fullName evidence="11">Hepcidin</fullName>
    </recommendedName>
</protein>
<evidence type="ECO:0000313" key="10">
    <source>
        <dbReference type="Proteomes" id="UP000265080"/>
    </source>
</evidence>
<keyword evidence="3" id="KW-0964">Secreted</keyword>
<keyword evidence="10" id="KW-1185">Reference proteome</keyword>
<evidence type="ECO:0000256" key="8">
    <source>
        <dbReference type="ARBA" id="ARBA00023157"/>
    </source>
</evidence>
<dbReference type="Ensembl" id="ENSAPET00000028615.1">
    <property type="protein sequence ID" value="ENSAPEP00000027877.1"/>
    <property type="gene ID" value="ENSAPEG00000019702.1"/>
</dbReference>
<accession>A0A3P8TXP4</accession>
<keyword evidence="7" id="KW-0044">Antibiotic</keyword>
<dbReference type="GO" id="GO:0005179">
    <property type="term" value="F:hormone activity"/>
    <property type="evidence" value="ECO:0007669"/>
    <property type="project" value="UniProtKB-KW"/>
</dbReference>
<dbReference type="STRING" id="161767.ENSAPEP00000027877"/>
<comment type="subcellular location">
    <subcellularLocation>
        <location evidence="1">Secreted</location>
    </subcellularLocation>
</comment>
<dbReference type="InterPro" id="IPR010500">
    <property type="entry name" value="Hepcidin"/>
</dbReference>
<evidence type="ECO:0000256" key="3">
    <source>
        <dbReference type="ARBA" id="ARBA00022525"/>
    </source>
</evidence>
<organism evidence="9 10">
    <name type="scientific">Amphiprion percula</name>
    <name type="common">Orange clownfish</name>
    <name type="synonym">Lutjanus percula</name>
    <dbReference type="NCBI Taxonomy" id="161767"/>
    <lineage>
        <taxon>Eukaryota</taxon>
        <taxon>Metazoa</taxon>
        <taxon>Chordata</taxon>
        <taxon>Craniata</taxon>
        <taxon>Vertebrata</taxon>
        <taxon>Euteleostomi</taxon>
        <taxon>Actinopterygii</taxon>
        <taxon>Neopterygii</taxon>
        <taxon>Teleostei</taxon>
        <taxon>Neoteleostei</taxon>
        <taxon>Acanthomorphata</taxon>
        <taxon>Ovalentaria</taxon>
        <taxon>Pomacentridae</taxon>
        <taxon>Amphiprion</taxon>
    </lineage>
</organism>
<proteinExistence type="inferred from homology"/>
<comment type="similarity">
    <text evidence="2">Belongs to the hepcidin family.</text>
</comment>
<dbReference type="Pfam" id="PF06446">
    <property type="entry name" value="Hepcidin"/>
    <property type="match status" value="1"/>
</dbReference>
<evidence type="ECO:0000256" key="5">
    <source>
        <dbReference type="ARBA" id="ARBA00022702"/>
    </source>
</evidence>
<dbReference type="GO" id="GO:0042742">
    <property type="term" value="P:defense response to bacterium"/>
    <property type="evidence" value="ECO:0007669"/>
    <property type="project" value="UniProtKB-KW"/>
</dbReference>
<dbReference type="Proteomes" id="UP000265080">
    <property type="component" value="Chromosome 7"/>
</dbReference>
<dbReference type="AlphaFoldDB" id="A0A3P8TXP4"/>
<evidence type="ECO:0000256" key="1">
    <source>
        <dbReference type="ARBA" id="ARBA00004613"/>
    </source>
</evidence>
<dbReference type="PANTHER" id="PTHR16877:SF0">
    <property type="entry name" value="HEPCIDIN"/>
    <property type="match status" value="1"/>
</dbReference>
<dbReference type="PANTHER" id="PTHR16877">
    <property type="entry name" value="HEPCIDIN"/>
    <property type="match status" value="1"/>
</dbReference>
<keyword evidence="4" id="KW-0929">Antimicrobial</keyword>
<keyword evidence="6" id="KW-0732">Signal</keyword>
<evidence type="ECO:0000256" key="6">
    <source>
        <dbReference type="ARBA" id="ARBA00022729"/>
    </source>
</evidence>
<evidence type="ECO:0000313" key="9">
    <source>
        <dbReference type="Ensembl" id="ENSAPEP00000027877.1"/>
    </source>
</evidence>
<sequence length="88" mass="9806">MKTFCVVVSVAVVFTFIYIQGNSAFPFTTVQESEEAMSNDSPAASQEETSVEMWMMPFNIRQNRYTGPIRCRYCCGCCAIGVCGMCCK</sequence>
<reference evidence="9" key="3">
    <citation type="submission" date="2025-09" db="UniProtKB">
        <authorList>
            <consortium name="Ensembl"/>
        </authorList>
    </citation>
    <scope>IDENTIFICATION</scope>
</reference>
<dbReference type="OMA" id="CCAIGVC"/>
<dbReference type="GO" id="GO:0006879">
    <property type="term" value="P:intracellular iron ion homeostasis"/>
    <property type="evidence" value="ECO:0007669"/>
    <property type="project" value="InterPro"/>
</dbReference>